<organism evidence="2">
    <name type="scientific">bioreactor metagenome</name>
    <dbReference type="NCBI Taxonomy" id="1076179"/>
    <lineage>
        <taxon>unclassified sequences</taxon>
        <taxon>metagenomes</taxon>
        <taxon>ecological metagenomes</taxon>
    </lineage>
</organism>
<name>A0A645BAV5_9ZZZZ</name>
<feature type="compositionally biased region" description="Basic and acidic residues" evidence="1">
    <location>
        <begin position="15"/>
        <end position="40"/>
    </location>
</feature>
<dbReference type="EMBL" id="VSSQ01018951">
    <property type="protein sequence ID" value="MPM62599.1"/>
    <property type="molecule type" value="Genomic_DNA"/>
</dbReference>
<evidence type="ECO:0000256" key="1">
    <source>
        <dbReference type="SAM" id="MobiDB-lite"/>
    </source>
</evidence>
<sequence length="86" mass="9092">MGGTEPDQVPDADPEACHHHQPDDAGEHQRPLAFQVREKGGSGGQPDGIAEQHDTEGLDQVHALAEPRIEHADQQSDEQGAGGPEA</sequence>
<protein>
    <submittedName>
        <fullName evidence="2">Uncharacterized protein</fullName>
    </submittedName>
</protein>
<feature type="compositionally biased region" description="Basic and acidic residues" evidence="1">
    <location>
        <begin position="65"/>
        <end position="74"/>
    </location>
</feature>
<evidence type="ECO:0000313" key="2">
    <source>
        <dbReference type="EMBL" id="MPM62599.1"/>
    </source>
</evidence>
<feature type="region of interest" description="Disordered" evidence="1">
    <location>
        <begin position="1"/>
        <end position="86"/>
    </location>
</feature>
<gene>
    <name evidence="2" type="ORF">SDC9_109475</name>
</gene>
<dbReference type="AlphaFoldDB" id="A0A645BAV5"/>
<accession>A0A645BAV5</accession>
<reference evidence="2" key="1">
    <citation type="submission" date="2019-08" db="EMBL/GenBank/DDBJ databases">
        <authorList>
            <person name="Kucharzyk K."/>
            <person name="Murdoch R.W."/>
            <person name="Higgins S."/>
            <person name="Loffler F."/>
        </authorList>
    </citation>
    <scope>NUCLEOTIDE SEQUENCE</scope>
</reference>
<comment type="caution">
    <text evidence="2">The sequence shown here is derived from an EMBL/GenBank/DDBJ whole genome shotgun (WGS) entry which is preliminary data.</text>
</comment>
<proteinExistence type="predicted"/>